<dbReference type="PANTHER" id="PTHR43033:SF1">
    <property type="entry name" value="TRNA(ILE)-LYSIDINE SYNTHASE-RELATED"/>
    <property type="match status" value="1"/>
</dbReference>
<dbReference type="InterPro" id="IPR012795">
    <property type="entry name" value="tRNA_Ile_lys_synt_N"/>
</dbReference>
<dbReference type="SUPFAM" id="SSF52402">
    <property type="entry name" value="Adenine nucleotide alpha hydrolases-like"/>
    <property type="match status" value="1"/>
</dbReference>
<name>A0A073IPG4_9BACT</name>
<dbReference type="GO" id="GO:0006400">
    <property type="term" value="P:tRNA modification"/>
    <property type="evidence" value="ECO:0007669"/>
    <property type="project" value="UniProtKB-UniRule"/>
</dbReference>
<keyword evidence="3 6" id="KW-0547">Nucleotide-binding</keyword>
<dbReference type="AlphaFoldDB" id="A0A073IPG4"/>
<dbReference type="CDD" id="cd01992">
    <property type="entry name" value="TilS_N"/>
    <property type="match status" value="1"/>
</dbReference>
<comment type="domain">
    <text evidence="6">The N-terminal region contains the highly conserved SGGXDS motif, predicted to be a P-loop motif involved in ATP binding.</text>
</comment>
<feature type="binding site" evidence="6">
    <location>
        <begin position="30"/>
        <end position="35"/>
    </location>
    <ligand>
        <name>ATP</name>
        <dbReference type="ChEBI" id="CHEBI:30616"/>
    </ligand>
</feature>
<reference evidence="8 9" key="1">
    <citation type="submission" date="2014-04" db="EMBL/GenBank/DDBJ databases">
        <title>Draft Genome Sequence of Synergistes jonesii.</title>
        <authorList>
            <person name="Coil D.A."/>
            <person name="Eisen J.A."/>
            <person name="Holland-Moritz H.E."/>
        </authorList>
    </citation>
    <scope>NUCLEOTIDE SEQUENCE [LARGE SCALE GENOMIC DNA]</scope>
    <source>
        <strain evidence="8 9">78-1</strain>
    </source>
</reference>
<dbReference type="Pfam" id="PF01171">
    <property type="entry name" value="ATP_bind_3"/>
    <property type="match status" value="1"/>
</dbReference>
<dbReference type="NCBIfam" id="TIGR02432">
    <property type="entry name" value="lysidine_TilS_N"/>
    <property type="match status" value="1"/>
</dbReference>
<evidence type="ECO:0000256" key="4">
    <source>
        <dbReference type="ARBA" id="ARBA00022840"/>
    </source>
</evidence>
<dbReference type="GO" id="GO:0032267">
    <property type="term" value="F:tRNA(Ile)-lysidine synthase activity"/>
    <property type="evidence" value="ECO:0007669"/>
    <property type="project" value="UniProtKB-EC"/>
</dbReference>
<dbReference type="RefSeq" id="WP_051682851.1">
    <property type="nucleotide sequence ID" value="NZ_CAMETI010000020.1"/>
</dbReference>
<comment type="catalytic activity">
    <reaction evidence="5 6">
        <text>cytidine(34) in tRNA(Ile2) + L-lysine + ATP = lysidine(34) in tRNA(Ile2) + AMP + diphosphate + H(+)</text>
        <dbReference type="Rhea" id="RHEA:43744"/>
        <dbReference type="Rhea" id="RHEA-COMP:10625"/>
        <dbReference type="Rhea" id="RHEA-COMP:10670"/>
        <dbReference type="ChEBI" id="CHEBI:15378"/>
        <dbReference type="ChEBI" id="CHEBI:30616"/>
        <dbReference type="ChEBI" id="CHEBI:32551"/>
        <dbReference type="ChEBI" id="CHEBI:33019"/>
        <dbReference type="ChEBI" id="CHEBI:82748"/>
        <dbReference type="ChEBI" id="CHEBI:83665"/>
        <dbReference type="ChEBI" id="CHEBI:456215"/>
        <dbReference type="EC" id="6.3.4.19"/>
    </reaction>
</comment>
<protein>
    <recommendedName>
        <fullName evidence="6">tRNA(Ile)-lysidine synthase</fullName>
        <ecNumber evidence="6">6.3.4.19</ecNumber>
    </recommendedName>
    <alternativeName>
        <fullName evidence="6">tRNA(Ile)-2-lysyl-cytidine synthase</fullName>
    </alternativeName>
    <alternativeName>
        <fullName evidence="6">tRNA(Ile)-lysidine synthetase</fullName>
    </alternativeName>
</protein>
<keyword evidence="1 6" id="KW-0436">Ligase</keyword>
<organism evidence="8 9">
    <name type="scientific">Synergistes jonesii</name>
    <dbReference type="NCBI Taxonomy" id="2754"/>
    <lineage>
        <taxon>Bacteria</taxon>
        <taxon>Thermotogati</taxon>
        <taxon>Synergistota</taxon>
        <taxon>Synergistia</taxon>
        <taxon>Synergistales</taxon>
        <taxon>Synergistaceae</taxon>
        <taxon>Synergistes</taxon>
    </lineage>
</organism>
<dbReference type="InterPro" id="IPR012094">
    <property type="entry name" value="tRNA_Ile_lys_synt"/>
</dbReference>
<evidence type="ECO:0000256" key="2">
    <source>
        <dbReference type="ARBA" id="ARBA00022694"/>
    </source>
</evidence>
<keyword evidence="2 6" id="KW-0819">tRNA processing</keyword>
<gene>
    <name evidence="6" type="primary">tilS</name>
    <name evidence="8" type="ORF">EH55_09585</name>
</gene>
<evidence type="ECO:0000313" key="8">
    <source>
        <dbReference type="EMBL" id="KEJ91450.1"/>
    </source>
</evidence>
<evidence type="ECO:0000256" key="6">
    <source>
        <dbReference type="HAMAP-Rule" id="MF_01161"/>
    </source>
</evidence>
<dbReference type="EMBL" id="JMKI01000047">
    <property type="protein sequence ID" value="KEJ91450.1"/>
    <property type="molecule type" value="Genomic_DNA"/>
</dbReference>
<comment type="caution">
    <text evidence="8">The sequence shown here is derived from an EMBL/GenBank/DDBJ whole genome shotgun (WGS) entry which is preliminary data.</text>
</comment>
<dbReference type="GO" id="GO:0005737">
    <property type="term" value="C:cytoplasm"/>
    <property type="evidence" value="ECO:0007669"/>
    <property type="project" value="UniProtKB-SubCell"/>
</dbReference>
<sequence>MEPAEYRKKFLGAAERQGWRDAEGIVCALSGGGDSVAMMWLMRKFFKGRIVAAHLDHCTREGASHDDAAFAASLCAELGVECALKAVDVRAARARGESFEMAGRRARYEHFNAVAERYGIKFIAVAHNANDVVETQLLNLARGSGIAGLRGIPERRGNIVRPVISFTREELRAILKDNGVTWREDYTNDETDYTRNKIRNTLIPWIKENLNEGFERVMLGLAKQACEETEERISAARAEIAKAAFALPPALAAWRTEGLAALPKLTLAEMLRTQGAELSLPALPRARTEELVSLIRRGGAWRFQWARDIEVCYSSRGVGWLHRADIRSGKNSCEKKIPWWARAREI</sequence>
<keyword evidence="4 6" id="KW-0067">ATP-binding</keyword>
<evidence type="ECO:0000256" key="5">
    <source>
        <dbReference type="ARBA" id="ARBA00048539"/>
    </source>
</evidence>
<proteinExistence type="inferred from homology"/>
<dbReference type="GeneID" id="90984821"/>
<evidence type="ECO:0000259" key="7">
    <source>
        <dbReference type="Pfam" id="PF01171"/>
    </source>
</evidence>
<dbReference type="InterPro" id="IPR011063">
    <property type="entry name" value="TilS/TtcA_N"/>
</dbReference>
<dbReference type="OrthoDB" id="9807403at2"/>
<keyword evidence="6" id="KW-0963">Cytoplasm</keyword>
<feature type="domain" description="tRNA(Ile)-lysidine/2-thiocytidine synthase N-terminal" evidence="7">
    <location>
        <begin position="25"/>
        <end position="200"/>
    </location>
</feature>
<dbReference type="STRING" id="2754.EH55_09585"/>
<accession>A0A073IPG4</accession>
<comment type="similarity">
    <text evidence="6">Belongs to the tRNA(Ile)-lysidine synthase family.</text>
</comment>
<keyword evidence="9" id="KW-1185">Reference proteome</keyword>
<dbReference type="Proteomes" id="UP000027665">
    <property type="component" value="Unassembled WGS sequence"/>
</dbReference>
<comment type="function">
    <text evidence="6">Ligates lysine onto the cytidine present at position 34 of the AUA codon-specific tRNA(Ile) that contains the anticodon CAU, in an ATP-dependent manner. Cytidine is converted to lysidine, thus changing the amino acid specificity of the tRNA from methionine to isoleucine.</text>
</comment>
<dbReference type="PANTHER" id="PTHR43033">
    <property type="entry name" value="TRNA(ILE)-LYSIDINE SYNTHASE-RELATED"/>
    <property type="match status" value="1"/>
</dbReference>
<dbReference type="GO" id="GO:0005524">
    <property type="term" value="F:ATP binding"/>
    <property type="evidence" value="ECO:0007669"/>
    <property type="project" value="UniProtKB-UniRule"/>
</dbReference>
<comment type="subcellular location">
    <subcellularLocation>
        <location evidence="6">Cytoplasm</location>
    </subcellularLocation>
</comment>
<dbReference type="HAMAP" id="MF_01161">
    <property type="entry name" value="tRNA_Ile_lys_synt"/>
    <property type="match status" value="1"/>
</dbReference>
<dbReference type="eggNOG" id="COG0037">
    <property type="taxonomic scope" value="Bacteria"/>
</dbReference>
<dbReference type="Gene3D" id="3.40.50.620">
    <property type="entry name" value="HUPs"/>
    <property type="match status" value="1"/>
</dbReference>
<evidence type="ECO:0000256" key="1">
    <source>
        <dbReference type="ARBA" id="ARBA00022598"/>
    </source>
</evidence>
<dbReference type="EC" id="6.3.4.19" evidence="6"/>
<dbReference type="InterPro" id="IPR014729">
    <property type="entry name" value="Rossmann-like_a/b/a_fold"/>
</dbReference>
<evidence type="ECO:0000256" key="3">
    <source>
        <dbReference type="ARBA" id="ARBA00022741"/>
    </source>
</evidence>
<evidence type="ECO:0000313" key="9">
    <source>
        <dbReference type="Proteomes" id="UP000027665"/>
    </source>
</evidence>